<evidence type="ECO:0000256" key="7">
    <source>
        <dbReference type="ARBA" id="ARBA00064153"/>
    </source>
</evidence>
<keyword evidence="5" id="KW-0325">Glycoprotein</keyword>
<dbReference type="Proteomes" id="UP000522270">
    <property type="component" value="Unassembled WGS sequence"/>
</dbReference>
<name>A0A7K5Z7N5_9AVES</name>
<dbReference type="PANTHER" id="PTHR19331:SF487">
    <property type="entry name" value="SOLUBLE SCAVENGER RECEPTOR CYSTEINE-RICH DOMAIN-CONTAINING PROTEIN SSC5D"/>
    <property type="match status" value="1"/>
</dbReference>
<keyword evidence="4" id="KW-0675">Receptor</keyword>
<dbReference type="OrthoDB" id="536948at2759"/>
<protein>
    <recommendedName>
        <fullName evidence="8">Soluble scavenger receptor cysteine-rich domain-containing protein SSC5D</fullName>
    </recommendedName>
</protein>
<accession>A0A7K5Z7N5</accession>
<feature type="disulfide bond" evidence="9">
    <location>
        <begin position="124"/>
        <end position="134"/>
    </location>
</feature>
<dbReference type="AlphaFoldDB" id="A0A7K5Z7N5"/>
<evidence type="ECO:0000259" key="10">
    <source>
        <dbReference type="PROSITE" id="PS50287"/>
    </source>
</evidence>
<dbReference type="PRINTS" id="PR00258">
    <property type="entry name" value="SPERACTRCPTR"/>
</dbReference>
<sequence length="153" mass="16732">PGMGQIWLDEVNCSGEERNLSECRARPWGEHDCHHVEDTSVECSGKSSVTALGTLQLLNGPNRCARRVEVLHSHTWVTVCNDGWDLADTAVVYQQLGCGKALAATSGDRFGTGHDPIWLDEVNCTGTEDTLFDCRDSVWGHNCYHGEDAGVIC</sequence>
<dbReference type="InterPro" id="IPR036772">
    <property type="entry name" value="SRCR-like_dom_sf"/>
</dbReference>
<evidence type="ECO:0000256" key="9">
    <source>
        <dbReference type="PROSITE-ProRule" id="PRU00196"/>
    </source>
</evidence>
<gene>
    <name evidence="11" type="primary">Dmbt1_8</name>
    <name evidence="11" type="ORF">PTEBUR_R02702</name>
</gene>
<comment type="function">
    <text evidence="6">Binds to extracellular matrix proteins. Binds to pathogen-associated molecular patterns (PAMPs) present on the cell walls of Gram-positive and Gram-negative bacteria and fungi, behaving as a pattern recognition receptor (PRR). Induces bacterial and fungal aggregation and subsequent inhibition of PAMP-induced cytokine release. Does not possess intrinsic bactericidal activity. May play a role in the innate defense and homeostasis of certain epithelial surfaces.</text>
</comment>
<evidence type="ECO:0000256" key="8">
    <source>
        <dbReference type="ARBA" id="ARBA00069168"/>
    </source>
</evidence>
<dbReference type="EMBL" id="VYZE01004067">
    <property type="protein sequence ID" value="NWU73701.1"/>
    <property type="molecule type" value="Genomic_DNA"/>
</dbReference>
<evidence type="ECO:0000256" key="2">
    <source>
        <dbReference type="ARBA" id="ARBA00022737"/>
    </source>
</evidence>
<dbReference type="Pfam" id="PF00530">
    <property type="entry name" value="SRCR"/>
    <property type="match status" value="2"/>
</dbReference>
<comment type="caution">
    <text evidence="9">Lacks conserved residue(s) required for the propagation of feature annotation.</text>
</comment>
<evidence type="ECO:0000256" key="4">
    <source>
        <dbReference type="ARBA" id="ARBA00023170"/>
    </source>
</evidence>
<keyword evidence="2" id="KW-0677">Repeat</keyword>
<evidence type="ECO:0000256" key="1">
    <source>
        <dbReference type="ARBA" id="ARBA00022729"/>
    </source>
</evidence>
<feature type="domain" description="SRCR" evidence="10">
    <location>
        <begin position="1"/>
        <end position="44"/>
    </location>
</feature>
<feature type="domain" description="SRCR" evidence="10">
    <location>
        <begin position="55"/>
        <end position="153"/>
    </location>
</feature>
<dbReference type="PROSITE" id="PS50287">
    <property type="entry name" value="SRCR_2"/>
    <property type="match status" value="2"/>
</dbReference>
<evidence type="ECO:0000256" key="6">
    <source>
        <dbReference type="ARBA" id="ARBA00058074"/>
    </source>
</evidence>
<comment type="subunit">
    <text evidence="7">Interacts with LGALS1 and laminin.</text>
</comment>
<dbReference type="PANTHER" id="PTHR19331">
    <property type="entry name" value="SCAVENGER RECEPTOR DOMAIN-CONTAINING"/>
    <property type="match status" value="1"/>
</dbReference>
<dbReference type="SUPFAM" id="SSF56487">
    <property type="entry name" value="SRCR-like"/>
    <property type="match status" value="2"/>
</dbReference>
<feature type="non-terminal residue" evidence="11">
    <location>
        <position position="1"/>
    </location>
</feature>
<evidence type="ECO:0000256" key="5">
    <source>
        <dbReference type="ARBA" id="ARBA00023180"/>
    </source>
</evidence>
<organism evidence="11 12">
    <name type="scientific">Pterocles burchelli</name>
    <dbReference type="NCBI Taxonomy" id="2585816"/>
    <lineage>
        <taxon>Eukaryota</taxon>
        <taxon>Metazoa</taxon>
        <taxon>Chordata</taxon>
        <taxon>Craniata</taxon>
        <taxon>Vertebrata</taxon>
        <taxon>Euteleostomi</taxon>
        <taxon>Archelosauria</taxon>
        <taxon>Archosauria</taxon>
        <taxon>Dinosauria</taxon>
        <taxon>Saurischia</taxon>
        <taxon>Theropoda</taxon>
        <taxon>Coelurosauria</taxon>
        <taxon>Aves</taxon>
        <taxon>Neognathae</taxon>
        <taxon>Neoaves</taxon>
        <taxon>Columbimorphae</taxon>
        <taxon>Pterocliformes</taxon>
        <taxon>Pteroclidae</taxon>
        <taxon>Pterocles</taxon>
    </lineage>
</organism>
<dbReference type="InterPro" id="IPR001190">
    <property type="entry name" value="SRCR"/>
</dbReference>
<feature type="non-terminal residue" evidence="11">
    <location>
        <position position="153"/>
    </location>
</feature>
<dbReference type="Gene3D" id="3.10.250.10">
    <property type="entry name" value="SRCR-like domain"/>
    <property type="match status" value="2"/>
</dbReference>
<dbReference type="SMART" id="SM00202">
    <property type="entry name" value="SR"/>
    <property type="match status" value="1"/>
</dbReference>
<dbReference type="FunFam" id="3.10.250.10:FF:000007">
    <property type="entry name" value="Soluble scavenger receptor cysteine-rich domain-containing protein SSC5D"/>
    <property type="match status" value="1"/>
</dbReference>
<keyword evidence="1" id="KW-0732">Signal</keyword>
<evidence type="ECO:0000313" key="11">
    <source>
        <dbReference type="EMBL" id="NWU73701.1"/>
    </source>
</evidence>
<proteinExistence type="predicted"/>
<comment type="caution">
    <text evidence="11">The sequence shown here is derived from an EMBL/GenBank/DDBJ whole genome shotgun (WGS) entry which is preliminary data.</text>
</comment>
<dbReference type="GO" id="GO:0016020">
    <property type="term" value="C:membrane"/>
    <property type="evidence" value="ECO:0007669"/>
    <property type="project" value="InterPro"/>
</dbReference>
<evidence type="ECO:0000256" key="3">
    <source>
        <dbReference type="ARBA" id="ARBA00023157"/>
    </source>
</evidence>
<reference evidence="11 12" key="1">
    <citation type="submission" date="2019-09" db="EMBL/GenBank/DDBJ databases">
        <title>Bird 10,000 Genomes (B10K) Project - Family phase.</title>
        <authorList>
            <person name="Zhang G."/>
        </authorList>
    </citation>
    <scope>NUCLEOTIDE SEQUENCE [LARGE SCALE GENOMIC DNA]</scope>
    <source>
        <strain evidence="11">B10K-DU-027-49</strain>
        <tissue evidence="11">Muscle</tissue>
    </source>
</reference>
<feature type="disulfide bond" evidence="9">
    <location>
        <begin position="13"/>
        <end position="23"/>
    </location>
</feature>
<keyword evidence="12" id="KW-1185">Reference proteome</keyword>
<keyword evidence="3 9" id="KW-1015">Disulfide bond</keyword>
<evidence type="ECO:0000313" key="12">
    <source>
        <dbReference type="Proteomes" id="UP000522270"/>
    </source>
</evidence>